<dbReference type="SMART" id="SM00355">
    <property type="entry name" value="ZnF_C2H2"/>
    <property type="match status" value="6"/>
</dbReference>
<dbReference type="GeneID" id="62155881"/>
<feature type="region of interest" description="Disordered" evidence="9">
    <location>
        <begin position="417"/>
        <end position="447"/>
    </location>
</feature>
<dbReference type="OrthoDB" id="6077919at2759"/>
<keyword evidence="4" id="KW-0862">Zinc</keyword>
<feature type="compositionally biased region" description="Basic and acidic residues" evidence="9">
    <location>
        <begin position="748"/>
        <end position="758"/>
    </location>
</feature>
<feature type="domain" description="C2H2-type" evidence="10">
    <location>
        <begin position="536"/>
        <end position="560"/>
    </location>
</feature>
<feature type="region of interest" description="Disordered" evidence="9">
    <location>
        <begin position="129"/>
        <end position="169"/>
    </location>
</feature>
<evidence type="ECO:0000256" key="7">
    <source>
        <dbReference type="ARBA" id="ARBA00023242"/>
    </source>
</evidence>
<dbReference type="PROSITE" id="PS00028">
    <property type="entry name" value="ZINC_FINGER_C2H2_1"/>
    <property type="match status" value="3"/>
</dbReference>
<dbReference type="PANTHER" id="PTHR46179">
    <property type="entry name" value="ZINC FINGER PROTEIN"/>
    <property type="match status" value="1"/>
</dbReference>
<feature type="domain" description="C2H2-type" evidence="10">
    <location>
        <begin position="564"/>
        <end position="594"/>
    </location>
</feature>
<organism evidence="11 12">
    <name type="scientific">Colletotrichum karsti</name>
    <dbReference type="NCBI Taxonomy" id="1095194"/>
    <lineage>
        <taxon>Eukaryota</taxon>
        <taxon>Fungi</taxon>
        <taxon>Dikarya</taxon>
        <taxon>Ascomycota</taxon>
        <taxon>Pezizomycotina</taxon>
        <taxon>Sordariomycetes</taxon>
        <taxon>Hypocreomycetidae</taxon>
        <taxon>Glomerellales</taxon>
        <taxon>Glomerellaceae</taxon>
        <taxon>Colletotrichum</taxon>
        <taxon>Colletotrichum boninense species complex</taxon>
    </lineage>
</organism>
<comment type="subcellular location">
    <subcellularLocation>
        <location evidence="1">Nucleus</location>
    </subcellularLocation>
</comment>
<dbReference type="Gene3D" id="3.30.160.60">
    <property type="entry name" value="Classic Zinc Finger"/>
    <property type="match status" value="1"/>
</dbReference>
<feature type="compositionally biased region" description="Polar residues" evidence="9">
    <location>
        <begin position="428"/>
        <end position="442"/>
    </location>
</feature>
<keyword evidence="5" id="KW-0805">Transcription regulation</keyword>
<keyword evidence="7" id="KW-0539">Nucleus</keyword>
<evidence type="ECO:0000256" key="3">
    <source>
        <dbReference type="ARBA" id="ARBA00022771"/>
    </source>
</evidence>
<dbReference type="InterPro" id="IPR013087">
    <property type="entry name" value="Znf_C2H2_type"/>
</dbReference>
<gene>
    <name evidence="11" type="ORF">CkaCkLH20_00087</name>
</gene>
<dbReference type="RefSeq" id="XP_038751512.1">
    <property type="nucleotide sequence ID" value="XM_038882807.1"/>
</dbReference>
<evidence type="ECO:0000256" key="5">
    <source>
        <dbReference type="ARBA" id="ARBA00023015"/>
    </source>
</evidence>
<accession>A0A9P6IIP1</accession>
<evidence type="ECO:0000256" key="1">
    <source>
        <dbReference type="ARBA" id="ARBA00004123"/>
    </source>
</evidence>
<dbReference type="GO" id="GO:0008270">
    <property type="term" value="F:zinc ion binding"/>
    <property type="evidence" value="ECO:0007669"/>
    <property type="project" value="UniProtKB-KW"/>
</dbReference>
<dbReference type="Proteomes" id="UP000781932">
    <property type="component" value="Unassembled WGS sequence"/>
</dbReference>
<evidence type="ECO:0000313" key="11">
    <source>
        <dbReference type="EMBL" id="KAF9882051.1"/>
    </source>
</evidence>
<evidence type="ECO:0000256" key="2">
    <source>
        <dbReference type="ARBA" id="ARBA00022723"/>
    </source>
</evidence>
<dbReference type="PANTHER" id="PTHR46179:SF13">
    <property type="entry name" value="C2H2-TYPE DOMAIN-CONTAINING PROTEIN"/>
    <property type="match status" value="1"/>
</dbReference>
<sequence length="808" mass="90339">MAKKQKLGNQRDKATGCLAAHRKDRADDRQTAPLVSHPTSDISGHSPADSIELSPTEMSRPMGMEHLMKSQFPFDVASVAGARPSNNIPEPYSLRNFYANDEGPWNGLKTVPQPGYGINSVENRRNHSAFSGWRSTGAPSDCGTQPLQYQPSDSGYESRAKQSVDDRSVYDENQDTQSLTGHVFDFNPFLTTPGFARDTPMQPWHTATPAPVQNVAAEKQLVCPDCHAPCKTRSELNKHSQRHRKAHKCDVEGCSRKEGFGTLNDLERHKTSCHPNLPSSVPRYKCNIGQCHTKDKIWPRADNFRQHLKRVHQRAVQPDDDLSGFIYQDQSQKPTEALRTIQEDLEGVGFDLFSYVSDPLADELNSSGEPMEDLDELVLDPNLTNVEGPHNMPTIQTEYVQPKEISRPASVLKPISMPRTELRGSRAVQPQITVDLTKSLETPPSPQELRKKYVADDMDCEFKASPSGDSSSSKTSQEEASSQGSSISIDDIDETGALKLLEKFPHLFEKLMKAQSIAAPSTAEKPPPPPSTAAYHECPRQGCSKLFMRRCELKKHMKRHDKPYGCTFTGCAKKFGSKNDWKRHENSQHFQTEVWKCDERRTTAADEDATVSSSTATACGKVCNRRETFRSHLLKEHSVVDAQKVDKALDRCRIGRNHEARFWCGFCKKTVEVTKKGANAWVERFNHIDNHYTGRDGAGKRDISEWMNVDPELPEMDFTGSVDDSSDGESADEAAVAPRQTAMSSRKRSAEDVDDGGRGHKRSRPETRVMWTCCGCSRAVAPVKLHDACVDCSHRRCDDCEREEVTVH</sequence>
<dbReference type="EMBL" id="JAATWM020000001">
    <property type="protein sequence ID" value="KAF9882051.1"/>
    <property type="molecule type" value="Genomic_DNA"/>
</dbReference>
<feature type="compositionally biased region" description="Basic and acidic residues" evidence="9">
    <location>
        <begin position="156"/>
        <end position="169"/>
    </location>
</feature>
<protein>
    <recommendedName>
        <fullName evidence="10">C2H2-type domain-containing protein</fullName>
    </recommendedName>
</protein>
<dbReference type="GO" id="GO:0006357">
    <property type="term" value="P:regulation of transcription by RNA polymerase II"/>
    <property type="evidence" value="ECO:0007669"/>
    <property type="project" value="TreeGrafter"/>
</dbReference>
<evidence type="ECO:0000256" key="6">
    <source>
        <dbReference type="ARBA" id="ARBA00023163"/>
    </source>
</evidence>
<keyword evidence="3 8" id="KW-0863">Zinc-finger</keyword>
<feature type="compositionally biased region" description="Polar residues" evidence="9">
    <location>
        <begin position="133"/>
        <end position="155"/>
    </location>
</feature>
<proteinExistence type="predicted"/>
<evidence type="ECO:0000313" key="12">
    <source>
        <dbReference type="Proteomes" id="UP000781932"/>
    </source>
</evidence>
<feature type="region of interest" description="Disordered" evidence="9">
    <location>
        <begin position="461"/>
        <end position="489"/>
    </location>
</feature>
<reference evidence="11" key="1">
    <citation type="submission" date="2020-03" db="EMBL/GenBank/DDBJ databases">
        <authorList>
            <person name="He L."/>
        </authorList>
    </citation>
    <scope>NUCLEOTIDE SEQUENCE</scope>
    <source>
        <strain evidence="11">CkLH20</strain>
    </source>
</reference>
<dbReference type="PROSITE" id="PS50157">
    <property type="entry name" value="ZINC_FINGER_C2H2_2"/>
    <property type="match status" value="2"/>
</dbReference>
<name>A0A9P6IIP1_9PEZI</name>
<keyword evidence="12" id="KW-1185">Reference proteome</keyword>
<evidence type="ECO:0000256" key="4">
    <source>
        <dbReference type="ARBA" id="ARBA00022833"/>
    </source>
</evidence>
<dbReference type="InterPro" id="IPR051061">
    <property type="entry name" value="Zinc_finger_trans_reg"/>
</dbReference>
<dbReference type="GO" id="GO:0005634">
    <property type="term" value="C:nucleus"/>
    <property type="evidence" value="ECO:0007669"/>
    <property type="project" value="UniProtKB-SubCell"/>
</dbReference>
<keyword evidence="6" id="KW-0804">Transcription</keyword>
<feature type="region of interest" description="Disordered" evidence="9">
    <location>
        <begin position="714"/>
        <end position="763"/>
    </location>
</feature>
<reference evidence="11" key="2">
    <citation type="submission" date="2020-11" db="EMBL/GenBank/DDBJ databases">
        <title>Whole genome sequencing of Colletotrichum sp.</title>
        <authorList>
            <person name="Li H."/>
        </authorList>
    </citation>
    <scope>NUCLEOTIDE SEQUENCE</scope>
    <source>
        <strain evidence="11">CkLH20</strain>
    </source>
</reference>
<evidence type="ECO:0000256" key="8">
    <source>
        <dbReference type="PROSITE-ProRule" id="PRU00042"/>
    </source>
</evidence>
<comment type="caution">
    <text evidence="11">The sequence shown here is derived from an EMBL/GenBank/DDBJ whole genome shotgun (WGS) entry which is preliminary data.</text>
</comment>
<evidence type="ECO:0000256" key="9">
    <source>
        <dbReference type="SAM" id="MobiDB-lite"/>
    </source>
</evidence>
<dbReference type="AlphaFoldDB" id="A0A9P6IIP1"/>
<feature type="region of interest" description="Disordered" evidence="9">
    <location>
        <begin position="1"/>
        <end position="63"/>
    </location>
</feature>
<evidence type="ECO:0000259" key="10">
    <source>
        <dbReference type="PROSITE" id="PS50157"/>
    </source>
</evidence>
<keyword evidence="2" id="KW-0479">Metal-binding</keyword>
<feature type="compositionally biased region" description="Low complexity" evidence="9">
    <location>
        <begin position="465"/>
        <end position="489"/>
    </location>
</feature>